<dbReference type="PROSITE" id="PS50966">
    <property type="entry name" value="ZF_SWIM"/>
    <property type="match status" value="1"/>
</dbReference>
<dbReference type="AlphaFoldDB" id="A0A6P8ZNP3"/>
<keyword evidence="1" id="KW-0863">Zinc-finger</keyword>
<gene>
    <name evidence="5" type="primary">LOC117646104</name>
</gene>
<evidence type="ECO:0000259" key="3">
    <source>
        <dbReference type="PROSITE" id="PS50966"/>
    </source>
</evidence>
<feature type="domain" description="SWIM-type" evidence="3">
    <location>
        <begin position="482"/>
        <end position="512"/>
    </location>
</feature>
<evidence type="ECO:0000256" key="2">
    <source>
        <dbReference type="SAM" id="MobiDB-lite"/>
    </source>
</evidence>
<dbReference type="GO" id="GO:0008270">
    <property type="term" value="F:zinc ion binding"/>
    <property type="evidence" value="ECO:0007669"/>
    <property type="project" value="UniProtKB-KW"/>
</dbReference>
<sequence length="772" mass="86807">MPRSKPSSSTSSKPLSDSKKKRIINSKNTDCPASLSITIKQTTMKWSSDMLLKKYPCVIKVNHCHNHPVHAADALRRRRPSKKTEQKFTDLLKKGHSPLSALECHKLDRKMEYGDNYFKVAADASICPSNFWVYKLFTKLSIEGYGPQCGDKMLDALNKFCNDYNKANNSVCCKVELVDNHLVVAICTPLMSRVHTLIKASSEIMFVDSSGSMDSLNCRVFLMLTSSVAGGLPLGVLITTSESEKVVSAALELWKTLLPEKAFYGRGASIGPKLIMTDDATAERNALQMSFMTCILLLCLFHVLQAFWRFVWAREQNVPKDKRSELFYLFKDLVYAEDEETFACRLKDAMDSEELNKYPKVKGHLQKYIPRASEWALCMRSNLITRGHNTDNICEAGIKVLKDKVFHRLKAFNPVQLCDFILTRYDNYLQNRIIDVINNRAINQVKSRFYIRPEKLTDLECEELERPNSYLVKNLTKGTTNYVVMDYEICSCEAGKSGRPCKHLCAVVMKYKLTSSVIHPLLQCDNPAVKRVLFEVAHGHNNCPEEWFSSIFNENSNAETIQEPQSSLEAEETLVESSDNLNEVRSNVDEISPEIIQETEMALSEIFSSWSSSLRTDPATFLRPIESFIKNNESVSKSQSSLLSAMHCFGKSGGVAAIGIRQKKLSNMPVQSTAGVSAIGIRQKNLSNMPVQSTAPARRTTYIGGRTAQFCGRPPNAMTAALDQDQQEHCYGNTQKGNKTDEPTYAHLPKRPRIAAPHDLQLCVQTSRMVGK</sequence>
<dbReference type="KEGG" id="tpal:117646104"/>
<proteinExistence type="predicted"/>
<keyword evidence="1" id="KW-0862">Zinc</keyword>
<evidence type="ECO:0000256" key="1">
    <source>
        <dbReference type="PROSITE-ProRule" id="PRU00325"/>
    </source>
</evidence>
<feature type="compositionally biased region" description="Low complexity" evidence="2">
    <location>
        <begin position="1"/>
        <end position="15"/>
    </location>
</feature>
<protein>
    <submittedName>
        <fullName evidence="5">Uncharacterized protein LOC117646104</fullName>
    </submittedName>
</protein>
<dbReference type="PANTHER" id="PTHR35385:SF2">
    <property type="entry name" value="PROTEIN B, PUTATIVE-RELATED"/>
    <property type="match status" value="1"/>
</dbReference>
<keyword evidence="4" id="KW-1185">Reference proteome</keyword>
<dbReference type="InterPro" id="IPR007527">
    <property type="entry name" value="Znf_SWIM"/>
</dbReference>
<organism evidence="5">
    <name type="scientific">Thrips palmi</name>
    <name type="common">Melon thrips</name>
    <dbReference type="NCBI Taxonomy" id="161013"/>
    <lineage>
        <taxon>Eukaryota</taxon>
        <taxon>Metazoa</taxon>
        <taxon>Ecdysozoa</taxon>
        <taxon>Arthropoda</taxon>
        <taxon>Hexapoda</taxon>
        <taxon>Insecta</taxon>
        <taxon>Pterygota</taxon>
        <taxon>Neoptera</taxon>
        <taxon>Paraneoptera</taxon>
        <taxon>Thysanoptera</taxon>
        <taxon>Terebrantia</taxon>
        <taxon>Thripoidea</taxon>
        <taxon>Thripidae</taxon>
        <taxon>Thrips</taxon>
    </lineage>
</organism>
<keyword evidence="1" id="KW-0479">Metal-binding</keyword>
<dbReference type="RefSeq" id="XP_034242704.1">
    <property type="nucleotide sequence ID" value="XM_034386813.1"/>
</dbReference>
<reference evidence="5" key="1">
    <citation type="submission" date="2025-08" db="UniProtKB">
        <authorList>
            <consortium name="RefSeq"/>
        </authorList>
    </citation>
    <scope>IDENTIFICATION</scope>
    <source>
        <tissue evidence="5">Total insect</tissue>
    </source>
</reference>
<dbReference type="OrthoDB" id="6362223at2759"/>
<feature type="region of interest" description="Disordered" evidence="2">
    <location>
        <begin position="1"/>
        <end position="24"/>
    </location>
</feature>
<dbReference type="Proteomes" id="UP000515158">
    <property type="component" value="Unplaced"/>
</dbReference>
<accession>A0A6P8ZNP3</accession>
<dbReference type="GeneID" id="117646104"/>
<evidence type="ECO:0000313" key="5">
    <source>
        <dbReference type="RefSeq" id="XP_034242704.1"/>
    </source>
</evidence>
<dbReference type="InParanoid" id="A0A6P8ZNP3"/>
<name>A0A6P8ZNP3_THRPL</name>
<evidence type="ECO:0000313" key="4">
    <source>
        <dbReference type="Proteomes" id="UP000515158"/>
    </source>
</evidence>
<dbReference type="PANTHER" id="PTHR35385">
    <property type="entry name" value="PROTEIN B, PUTATIVE-RELATED-RELATED"/>
    <property type="match status" value="1"/>
</dbReference>